<keyword evidence="4 7" id="KW-0808">Transferase</keyword>
<dbReference type="PANTHER" id="PTHR43807:SF20">
    <property type="entry name" value="FI04487P"/>
    <property type="match status" value="1"/>
</dbReference>
<comment type="cofactor">
    <cofactor evidence="1">
        <name>pyridoxal 5'-phosphate</name>
        <dbReference type="ChEBI" id="CHEBI:597326"/>
    </cofactor>
</comment>
<dbReference type="GO" id="GO:0016212">
    <property type="term" value="F:kynurenine-oxoglutarate transaminase activity"/>
    <property type="evidence" value="ECO:0007669"/>
    <property type="project" value="TreeGrafter"/>
</dbReference>
<sequence length="385" mass="42205">MTRMARRAASLQPTIFTAMTDLANRHRAINLGQGFPDFAAGEAIKRSAVRAIKQDCNQYAPSNGQPQLREAIAAKMSRQYGLQFDPGSQIAVTVGATEALFAALFSLLDPGDEVVLFEPCYDSYRPAISMAGGVSRPLTLRPPDWHVDRDELERLISPRTRLLLLNSPQNPIGKVFNREELRAIAELCVRHDVIAVTDEVYEHILFEGEHIPLATLPGMADRTLTISSLAKTFSVTGWKVGWAAGPADLVEALLRVKQFITFCGAAPLQTAAAEALAVGEDFYQRLKEDYRQRRDFLCELLADVGLPPLTPQGTYFVCVDIGALGRGNDIAFCRDLTERVGVAAIPVSPFCSNPDDGRDLVRFAFCKSRPVLEEAAKRLRAGAGM</sequence>
<dbReference type="STRING" id="1969733.B5V00_04210"/>
<dbReference type="InterPro" id="IPR051326">
    <property type="entry name" value="Kynurenine-oxoglutarate_AT"/>
</dbReference>
<dbReference type="Proteomes" id="UP000193136">
    <property type="component" value="Unassembled WGS sequence"/>
</dbReference>
<dbReference type="Pfam" id="PF00155">
    <property type="entry name" value="Aminotran_1_2"/>
    <property type="match status" value="1"/>
</dbReference>
<dbReference type="SUPFAM" id="SSF53383">
    <property type="entry name" value="PLP-dependent transferases"/>
    <property type="match status" value="1"/>
</dbReference>
<gene>
    <name evidence="7" type="ORF">B5V00_04210</name>
</gene>
<evidence type="ECO:0000256" key="2">
    <source>
        <dbReference type="ARBA" id="ARBA00007441"/>
    </source>
</evidence>
<evidence type="ECO:0000313" key="7">
    <source>
        <dbReference type="EMBL" id="ORJ62496.1"/>
    </source>
</evidence>
<evidence type="ECO:0000256" key="1">
    <source>
        <dbReference type="ARBA" id="ARBA00001933"/>
    </source>
</evidence>
<evidence type="ECO:0000256" key="5">
    <source>
        <dbReference type="ARBA" id="ARBA00022898"/>
    </source>
</evidence>
<proteinExistence type="inferred from homology"/>
<dbReference type="PANTHER" id="PTHR43807">
    <property type="entry name" value="FI04487P"/>
    <property type="match status" value="1"/>
</dbReference>
<comment type="similarity">
    <text evidence="2">Belongs to the class-I pyridoxal-phosphate-dependent aminotransferase family.</text>
</comment>
<evidence type="ECO:0000259" key="6">
    <source>
        <dbReference type="Pfam" id="PF00155"/>
    </source>
</evidence>
<dbReference type="GO" id="GO:0030170">
    <property type="term" value="F:pyridoxal phosphate binding"/>
    <property type="evidence" value="ECO:0007669"/>
    <property type="project" value="InterPro"/>
</dbReference>
<dbReference type="FunFam" id="3.40.640.10:FF:000024">
    <property type="entry name" value="Kynurenine--oxoglutarate transaminase 3"/>
    <property type="match status" value="1"/>
</dbReference>
<evidence type="ECO:0000256" key="3">
    <source>
        <dbReference type="ARBA" id="ARBA00022576"/>
    </source>
</evidence>
<accession>A0A1X0YBJ7</accession>
<dbReference type="InterPro" id="IPR015422">
    <property type="entry name" value="PyrdxlP-dep_Trfase_small"/>
</dbReference>
<evidence type="ECO:0000313" key="8">
    <source>
        <dbReference type="Proteomes" id="UP000193136"/>
    </source>
</evidence>
<feature type="domain" description="Aminotransferase class I/classII large" evidence="6">
    <location>
        <begin position="29"/>
        <end position="379"/>
    </location>
</feature>
<dbReference type="CDD" id="cd00609">
    <property type="entry name" value="AAT_like"/>
    <property type="match status" value="1"/>
</dbReference>
<keyword evidence="3 7" id="KW-0032">Aminotransferase</keyword>
<dbReference type="EMBL" id="NAAD01000003">
    <property type="protein sequence ID" value="ORJ62496.1"/>
    <property type="molecule type" value="Genomic_DNA"/>
</dbReference>
<protein>
    <submittedName>
        <fullName evidence="7">Aminotransferase</fullName>
    </submittedName>
</protein>
<organism evidence="7 8">
    <name type="scientific">Geothermobacter hydrogeniphilus</name>
    <dbReference type="NCBI Taxonomy" id="1969733"/>
    <lineage>
        <taxon>Bacteria</taxon>
        <taxon>Pseudomonadati</taxon>
        <taxon>Thermodesulfobacteriota</taxon>
        <taxon>Desulfuromonadia</taxon>
        <taxon>Desulfuromonadales</taxon>
        <taxon>Geothermobacteraceae</taxon>
        <taxon>Geothermobacter</taxon>
    </lineage>
</organism>
<keyword evidence="5" id="KW-0663">Pyridoxal phosphate</keyword>
<dbReference type="RefSeq" id="WP_085009509.1">
    <property type="nucleotide sequence ID" value="NZ_NAAD01000003.1"/>
</dbReference>
<evidence type="ECO:0000256" key="4">
    <source>
        <dbReference type="ARBA" id="ARBA00022679"/>
    </source>
</evidence>
<comment type="caution">
    <text evidence="7">The sequence shown here is derived from an EMBL/GenBank/DDBJ whole genome shotgun (WGS) entry which is preliminary data.</text>
</comment>
<dbReference type="Gene3D" id="3.90.1150.10">
    <property type="entry name" value="Aspartate Aminotransferase, domain 1"/>
    <property type="match status" value="1"/>
</dbReference>
<reference evidence="7 8" key="1">
    <citation type="submission" date="2017-03" db="EMBL/GenBank/DDBJ databases">
        <title>Genome sequence of Geothermobacter sp. EPR-M, Deep-Sea Iron Reducer.</title>
        <authorList>
            <person name="Tully B."/>
            <person name="Savalia P."/>
            <person name="Abuyen K."/>
            <person name="Baughan C."/>
            <person name="Romero E."/>
            <person name="Ronkowski C."/>
            <person name="Torres B."/>
            <person name="Tremblay J."/>
            <person name="Trujillo A."/>
            <person name="Tyler M."/>
            <person name="Perez-Rodriguez I."/>
            <person name="Amend J."/>
        </authorList>
    </citation>
    <scope>NUCLEOTIDE SEQUENCE [LARGE SCALE GENOMIC DNA]</scope>
    <source>
        <strain evidence="7 8">EPR-M</strain>
    </source>
</reference>
<dbReference type="GO" id="GO:0005737">
    <property type="term" value="C:cytoplasm"/>
    <property type="evidence" value="ECO:0007669"/>
    <property type="project" value="TreeGrafter"/>
</dbReference>
<dbReference type="InterPro" id="IPR004839">
    <property type="entry name" value="Aminotransferase_I/II_large"/>
</dbReference>
<keyword evidence="8" id="KW-1185">Reference proteome</keyword>
<name>A0A1X0YBJ7_9BACT</name>
<dbReference type="InterPro" id="IPR015424">
    <property type="entry name" value="PyrdxlP-dep_Trfase"/>
</dbReference>
<dbReference type="OrthoDB" id="9804474at2"/>
<dbReference type="Gene3D" id="3.40.640.10">
    <property type="entry name" value="Type I PLP-dependent aspartate aminotransferase-like (Major domain)"/>
    <property type="match status" value="1"/>
</dbReference>
<dbReference type="AlphaFoldDB" id="A0A1X0YBJ7"/>
<dbReference type="InterPro" id="IPR015421">
    <property type="entry name" value="PyrdxlP-dep_Trfase_major"/>
</dbReference>